<proteinExistence type="predicted"/>
<gene>
    <name evidence="3" type="ORF">PG994_007830</name>
</gene>
<dbReference type="SUPFAM" id="SSF56112">
    <property type="entry name" value="Protein kinase-like (PK-like)"/>
    <property type="match status" value="1"/>
</dbReference>
<dbReference type="PROSITE" id="PS50011">
    <property type="entry name" value="PROTEIN_KINASE_DOM"/>
    <property type="match status" value="1"/>
</dbReference>
<dbReference type="InterPro" id="IPR000719">
    <property type="entry name" value="Prot_kinase_dom"/>
</dbReference>
<dbReference type="InterPro" id="IPR011009">
    <property type="entry name" value="Kinase-like_dom_sf"/>
</dbReference>
<accession>A0ABR1URC7</accession>
<keyword evidence="1" id="KW-0067">ATP-binding</keyword>
<protein>
    <submittedName>
        <fullName evidence="3">Kinase-like domain-containing protein</fullName>
    </submittedName>
</protein>
<evidence type="ECO:0000313" key="4">
    <source>
        <dbReference type="Proteomes" id="UP001480595"/>
    </source>
</evidence>
<feature type="binding site" evidence="1">
    <location>
        <position position="147"/>
    </location>
    <ligand>
        <name>ATP</name>
        <dbReference type="ChEBI" id="CHEBI:30616"/>
    </ligand>
</feature>
<sequence length="479" mass="54855">MLPHTTPEHEKSLLEIGFDAILSKPPQLRSLLTLLFGDEKHNILHQRGSLTEEEAQSLSLSPRPPYLEPAQLLRDLFPVKAGAYDKNEAKFLLARAALKKLRSRFDNESFEYERTLGYGGFGIAAKYSQKNTAGQHMRHVVVKAPVKADHAGTHRSLQREHAWYEFMRGMEHVPYLVDPLPLYRLPTPDSDQPAERLDDYKFPGSDESFLLTEFLEHGELCNLIERLNEAALAQPGNDMYPKLTFIPNRLLWRLFLCLVRQCLAMGFPYAAAAWRTYTKQEDPEVTEEELDDMLVKEPYSEEFVYDEEIANVVHFNVDIYNVFLGQSNNPEDKEHEFFRAVTQAFLRVADTWTYKTNLDAIFTYPSGKKVVVPETYAYFLENEDLVLPGPYGRYDVELRYTVATLMARSLDVRGTLDLLYLNVTAQIEDGNQKAEEGKLPDWERDAGLHEFINDHLKNAPEKEFAAGKGLEEPTPPPPP</sequence>
<evidence type="ECO:0000313" key="3">
    <source>
        <dbReference type="EMBL" id="KAK8061464.1"/>
    </source>
</evidence>
<comment type="caution">
    <text evidence="3">The sequence shown here is derived from an EMBL/GenBank/DDBJ whole genome shotgun (WGS) entry which is preliminary data.</text>
</comment>
<evidence type="ECO:0000259" key="2">
    <source>
        <dbReference type="PROSITE" id="PS50011"/>
    </source>
</evidence>
<dbReference type="InterPro" id="IPR017441">
    <property type="entry name" value="Protein_kinase_ATP_BS"/>
</dbReference>
<dbReference type="GeneID" id="92092302"/>
<keyword evidence="4" id="KW-1185">Reference proteome</keyword>
<dbReference type="Proteomes" id="UP001480595">
    <property type="component" value="Unassembled WGS sequence"/>
</dbReference>
<dbReference type="PROSITE" id="PS00107">
    <property type="entry name" value="PROTEIN_KINASE_ATP"/>
    <property type="match status" value="1"/>
</dbReference>
<reference evidence="3 4" key="1">
    <citation type="submission" date="2023-01" db="EMBL/GenBank/DDBJ databases">
        <title>Analysis of 21 Apiospora genomes using comparative genomics revels a genus with tremendous synthesis potential of carbohydrate active enzymes and secondary metabolites.</title>
        <authorList>
            <person name="Sorensen T."/>
        </authorList>
    </citation>
    <scope>NUCLEOTIDE SEQUENCE [LARGE SCALE GENOMIC DNA]</scope>
    <source>
        <strain evidence="3 4">CBS 135458</strain>
    </source>
</reference>
<name>A0ABR1URC7_9PEZI</name>
<keyword evidence="1" id="KW-0547">Nucleotide-binding</keyword>
<organism evidence="3 4">
    <name type="scientific">Apiospora phragmitis</name>
    <dbReference type="NCBI Taxonomy" id="2905665"/>
    <lineage>
        <taxon>Eukaryota</taxon>
        <taxon>Fungi</taxon>
        <taxon>Dikarya</taxon>
        <taxon>Ascomycota</taxon>
        <taxon>Pezizomycotina</taxon>
        <taxon>Sordariomycetes</taxon>
        <taxon>Xylariomycetidae</taxon>
        <taxon>Amphisphaeriales</taxon>
        <taxon>Apiosporaceae</taxon>
        <taxon>Apiospora</taxon>
    </lineage>
</organism>
<dbReference type="EMBL" id="JAQQWL010000008">
    <property type="protein sequence ID" value="KAK8061464.1"/>
    <property type="molecule type" value="Genomic_DNA"/>
</dbReference>
<dbReference type="RefSeq" id="XP_066714726.1">
    <property type="nucleotide sequence ID" value="XM_066859239.1"/>
</dbReference>
<feature type="domain" description="Protein kinase" evidence="2">
    <location>
        <begin position="110"/>
        <end position="479"/>
    </location>
</feature>
<evidence type="ECO:0000256" key="1">
    <source>
        <dbReference type="PROSITE-ProRule" id="PRU10141"/>
    </source>
</evidence>